<feature type="domain" description="Amidohydrolase-related" evidence="1">
    <location>
        <begin position="34"/>
        <end position="306"/>
    </location>
</feature>
<evidence type="ECO:0000259" key="1">
    <source>
        <dbReference type="Pfam" id="PF04909"/>
    </source>
</evidence>
<sequence>MAHNPKPNPIRAEDDAVRRPCTVAGTVARVTGFVDTHVHVVSPDTERYPRTGGTGDGTDYWSDGTATAEHVLGVQAAAGVDGCVLVQGVGAYGYDCRYVLDAAAAHPERTRTVVAVDPADPAAPDRLAELTGRQGVVGVRLFAVSGGPGQPVPRWVDAPHTAHLLDTAAEAGLTLVLTAFADHLAHFVPLLAARPGLTVALDHAGFPDPAAGPDGLAPVLALAELPSVRLKISTHLFQSYTPDDPADVVDTLASAFGDGRLLWGSDHPQTRTPDYPGMVAMAEQALRHRPPGAREVVLGGNARALWWS</sequence>
<dbReference type="Proteomes" id="UP001551482">
    <property type="component" value="Unassembled WGS sequence"/>
</dbReference>
<organism evidence="2 3">
    <name type="scientific">Streptodolium elevatio</name>
    <dbReference type="NCBI Taxonomy" id="3157996"/>
    <lineage>
        <taxon>Bacteria</taxon>
        <taxon>Bacillati</taxon>
        <taxon>Actinomycetota</taxon>
        <taxon>Actinomycetes</taxon>
        <taxon>Kitasatosporales</taxon>
        <taxon>Streptomycetaceae</taxon>
        <taxon>Streptodolium</taxon>
    </lineage>
</organism>
<protein>
    <submittedName>
        <fullName evidence="2">Amidohydrolase family protein</fullName>
    </submittedName>
</protein>
<dbReference type="InterPro" id="IPR006680">
    <property type="entry name" value="Amidohydro-rel"/>
</dbReference>
<dbReference type="Gene3D" id="3.20.20.140">
    <property type="entry name" value="Metal-dependent hydrolases"/>
    <property type="match status" value="1"/>
</dbReference>
<dbReference type="InterPro" id="IPR052358">
    <property type="entry name" value="Aro_Compnd_Degr_Hydrolases"/>
</dbReference>
<dbReference type="SUPFAM" id="SSF51556">
    <property type="entry name" value="Metallo-dependent hydrolases"/>
    <property type="match status" value="1"/>
</dbReference>
<evidence type="ECO:0000313" key="2">
    <source>
        <dbReference type="EMBL" id="MEU8136555.1"/>
    </source>
</evidence>
<dbReference type="PANTHER" id="PTHR35563">
    <property type="entry name" value="BARREL METAL-DEPENDENT HYDROLASE, PUTATIVE (AFU_ORTHOLOGUE AFUA_1G16240)-RELATED"/>
    <property type="match status" value="1"/>
</dbReference>
<dbReference type="EMBL" id="JBEZFP010000066">
    <property type="protein sequence ID" value="MEU8136555.1"/>
    <property type="molecule type" value="Genomic_DNA"/>
</dbReference>
<accession>A0ABV3DLC3</accession>
<keyword evidence="3" id="KW-1185">Reference proteome</keyword>
<proteinExistence type="predicted"/>
<gene>
    <name evidence="2" type="ORF">AB0C36_23970</name>
</gene>
<evidence type="ECO:0000313" key="3">
    <source>
        <dbReference type="Proteomes" id="UP001551482"/>
    </source>
</evidence>
<name>A0ABV3DLC3_9ACTN</name>
<dbReference type="InterPro" id="IPR032466">
    <property type="entry name" value="Metal_Hydrolase"/>
</dbReference>
<dbReference type="RefSeq" id="WP_358357180.1">
    <property type="nucleotide sequence ID" value="NZ_JBEZFP010000066.1"/>
</dbReference>
<dbReference type="Pfam" id="PF04909">
    <property type="entry name" value="Amidohydro_2"/>
    <property type="match status" value="1"/>
</dbReference>
<dbReference type="PANTHER" id="PTHR35563:SF2">
    <property type="entry name" value="BARREL METAL-DEPENDENT HYDROLASE, PUTATIVE (AFU_ORTHOLOGUE AFUA_1G16240)-RELATED"/>
    <property type="match status" value="1"/>
</dbReference>
<comment type="caution">
    <text evidence="2">The sequence shown here is derived from an EMBL/GenBank/DDBJ whole genome shotgun (WGS) entry which is preliminary data.</text>
</comment>
<reference evidence="2 3" key="1">
    <citation type="submission" date="2024-06" db="EMBL/GenBank/DDBJ databases">
        <title>The Natural Products Discovery Center: Release of the First 8490 Sequenced Strains for Exploring Actinobacteria Biosynthetic Diversity.</title>
        <authorList>
            <person name="Kalkreuter E."/>
            <person name="Kautsar S.A."/>
            <person name="Yang D."/>
            <person name="Bader C.D."/>
            <person name="Teijaro C.N."/>
            <person name="Fluegel L."/>
            <person name="Davis C.M."/>
            <person name="Simpson J.R."/>
            <person name="Lauterbach L."/>
            <person name="Steele A.D."/>
            <person name="Gui C."/>
            <person name="Meng S."/>
            <person name="Li G."/>
            <person name="Viehrig K."/>
            <person name="Ye F."/>
            <person name="Su P."/>
            <person name="Kiefer A.F."/>
            <person name="Nichols A."/>
            <person name="Cepeda A.J."/>
            <person name="Yan W."/>
            <person name="Fan B."/>
            <person name="Jiang Y."/>
            <person name="Adhikari A."/>
            <person name="Zheng C.-J."/>
            <person name="Schuster L."/>
            <person name="Cowan T.M."/>
            <person name="Smanski M.J."/>
            <person name="Chevrette M.G."/>
            <person name="De Carvalho L.P.S."/>
            <person name="Shen B."/>
        </authorList>
    </citation>
    <scope>NUCLEOTIDE SEQUENCE [LARGE SCALE GENOMIC DNA]</scope>
    <source>
        <strain evidence="2 3">NPDC048946</strain>
    </source>
</reference>